<organism evidence="3 4">
    <name type="scientific">Myriangium duriaei CBS 260.36</name>
    <dbReference type="NCBI Taxonomy" id="1168546"/>
    <lineage>
        <taxon>Eukaryota</taxon>
        <taxon>Fungi</taxon>
        <taxon>Dikarya</taxon>
        <taxon>Ascomycota</taxon>
        <taxon>Pezizomycotina</taxon>
        <taxon>Dothideomycetes</taxon>
        <taxon>Dothideomycetidae</taxon>
        <taxon>Myriangiales</taxon>
        <taxon>Myriangiaceae</taxon>
        <taxon>Myriangium</taxon>
    </lineage>
</organism>
<dbReference type="Pfam" id="PF05686">
    <property type="entry name" value="Glyco_transf_90"/>
    <property type="match status" value="1"/>
</dbReference>
<reference evidence="3" key="1">
    <citation type="journal article" date="2020" name="Stud. Mycol.">
        <title>101 Dothideomycetes genomes: a test case for predicting lifestyles and emergence of pathogens.</title>
        <authorList>
            <person name="Haridas S."/>
            <person name="Albert R."/>
            <person name="Binder M."/>
            <person name="Bloem J."/>
            <person name="Labutti K."/>
            <person name="Salamov A."/>
            <person name="Andreopoulos B."/>
            <person name="Baker S."/>
            <person name="Barry K."/>
            <person name="Bills G."/>
            <person name="Bluhm B."/>
            <person name="Cannon C."/>
            <person name="Castanera R."/>
            <person name="Culley D."/>
            <person name="Daum C."/>
            <person name="Ezra D."/>
            <person name="Gonzalez J."/>
            <person name="Henrissat B."/>
            <person name="Kuo A."/>
            <person name="Liang C."/>
            <person name="Lipzen A."/>
            <person name="Lutzoni F."/>
            <person name="Magnuson J."/>
            <person name="Mondo S."/>
            <person name="Nolan M."/>
            <person name="Ohm R."/>
            <person name="Pangilinan J."/>
            <person name="Park H.-J."/>
            <person name="Ramirez L."/>
            <person name="Alfaro M."/>
            <person name="Sun H."/>
            <person name="Tritt A."/>
            <person name="Yoshinaga Y."/>
            <person name="Zwiers L.-H."/>
            <person name="Turgeon B."/>
            <person name="Goodwin S."/>
            <person name="Spatafora J."/>
            <person name="Crous P."/>
            <person name="Grigoriev I."/>
        </authorList>
    </citation>
    <scope>NUCLEOTIDE SEQUENCE</scope>
    <source>
        <strain evidence="3">CBS 260.36</strain>
    </source>
</reference>
<name>A0A9P4MKC9_9PEZI</name>
<dbReference type="InterPro" id="IPR051091">
    <property type="entry name" value="O-Glucosyltr/Glycosyltrsf_90"/>
</dbReference>
<evidence type="ECO:0000313" key="3">
    <source>
        <dbReference type="EMBL" id="KAF2150671.1"/>
    </source>
</evidence>
<proteinExistence type="predicted"/>
<feature type="region of interest" description="Disordered" evidence="1">
    <location>
        <begin position="20"/>
        <end position="43"/>
    </location>
</feature>
<feature type="domain" description="Glycosyl transferase CAP10" evidence="2">
    <location>
        <begin position="137"/>
        <end position="377"/>
    </location>
</feature>
<dbReference type="AlphaFoldDB" id="A0A9P4MKC9"/>
<dbReference type="PANTHER" id="PTHR12203">
    <property type="entry name" value="KDEL LYS-ASP-GLU-LEU CONTAINING - RELATED"/>
    <property type="match status" value="1"/>
</dbReference>
<dbReference type="EMBL" id="ML996089">
    <property type="protein sequence ID" value="KAF2150671.1"/>
    <property type="molecule type" value="Genomic_DNA"/>
</dbReference>
<gene>
    <name evidence="3" type="ORF">K461DRAFT_287421</name>
</gene>
<comment type="caution">
    <text evidence="3">The sequence shown here is derived from an EMBL/GenBank/DDBJ whole genome shotgun (WGS) entry which is preliminary data.</text>
</comment>
<evidence type="ECO:0000256" key="1">
    <source>
        <dbReference type="SAM" id="MobiDB-lite"/>
    </source>
</evidence>
<dbReference type="Proteomes" id="UP000799439">
    <property type="component" value="Unassembled WGS sequence"/>
</dbReference>
<evidence type="ECO:0000259" key="2">
    <source>
        <dbReference type="SMART" id="SM00672"/>
    </source>
</evidence>
<keyword evidence="4" id="KW-1185">Reference proteome</keyword>
<dbReference type="OrthoDB" id="202415at2759"/>
<protein>
    <recommendedName>
        <fullName evidence="2">Glycosyl transferase CAP10 domain-containing protein</fullName>
    </recommendedName>
</protein>
<evidence type="ECO:0000313" key="4">
    <source>
        <dbReference type="Proteomes" id="UP000799439"/>
    </source>
</evidence>
<dbReference type="SMART" id="SM00672">
    <property type="entry name" value="CAP10"/>
    <property type="match status" value="1"/>
</dbReference>
<dbReference type="InterPro" id="IPR006598">
    <property type="entry name" value="CAP10"/>
</dbReference>
<dbReference type="PANTHER" id="PTHR12203:SF107">
    <property type="entry name" value="GLYCOSYL TRANSFERASE CAP10 DOMAIN-CONTAINING PROTEIN"/>
    <property type="match status" value="1"/>
</dbReference>
<accession>A0A9P4MKC9</accession>
<sequence>MITPRPIPGIGHAIPSQVELEHTGNSRPPSPDSNSSQTGLQFDPDHYGLNDTTCLEEFPAFFSEIDRSLNFRQQKSGSITADDLDISWKAEGLVRAMIYNKKLFIIEAKYSGSGYGVRRSLAILSSIHRVIVSSHDHIPNIEFVFSVSDTPDANHQNHTMWTLTRRSDDEYFWLMPDFGFWSWELDLVGEYNEVRQKMANEEIPFDIKIPQAVWRGAAKTNTLRSDLLEVTRAKPWADVKEVRWSGRTTLSEATLRDVKTTWGLCKYKYLIQTEGASYSGRGKYLQNCHSIVIMHEREWIEHYHALLSSSGPEQNYVEVSRDWHDLEDNIQHLERDQELALRIANNSASTFRDRYLTPAAQACYWRRLFKAWASVSFEPELYAQDGMGEWVMRGVPYETYM</sequence>